<keyword evidence="3" id="KW-1185">Reference proteome</keyword>
<keyword evidence="1" id="KW-0812">Transmembrane</keyword>
<gene>
    <name evidence="2" type="ORF">SAMN05660831_02297</name>
</gene>
<feature type="transmembrane region" description="Helical" evidence="1">
    <location>
        <begin position="200"/>
        <end position="220"/>
    </location>
</feature>
<evidence type="ECO:0000256" key="1">
    <source>
        <dbReference type="SAM" id="Phobius"/>
    </source>
</evidence>
<reference evidence="2 3" key="1">
    <citation type="submission" date="2016-10" db="EMBL/GenBank/DDBJ databases">
        <authorList>
            <person name="de Groot N.N."/>
        </authorList>
    </citation>
    <scope>NUCLEOTIDE SEQUENCE [LARGE SCALE GENOMIC DNA]</scope>
    <source>
        <strain evidence="2 3">HL3</strain>
    </source>
</reference>
<sequence length="232" mass="25055">MILWILAGGLLLLLLFGPQWWVRWVMRRHSRPLERLPGTGGELARHLVDRFGLVGVAVETTESGDHYDPEARTIRLTADVHDGRSLTAVAVAAHEFGHALQHHRSYAPLLWRGRLVSAAGTAQRVGSGALMALPVVGAATRSPALMALCAVVGIAGLAAGVAVHLLTLPVETDASFGRALPILREGEYIRPEEERKVRSVLRAAALTYVAAALGSLLNLARWWTLLRGGRLI</sequence>
<accession>A0A1I1V2J0</accession>
<evidence type="ECO:0008006" key="4">
    <source>
        <dbReference type="Google" id="ProtNLM"/>
    </source>
</evidence>
<dbReference type="Pfam" id="PF04298">
    <property type="entry name" value="Zn_peptidase_2"/>
    <property type="match status" value="1"/>
</dbReference>
<dbReference type="STRING" id="1123397.SAMN05660831_02297"/>
<organism evidence="2 3">
    <name type="scientific">Thiohalospira halophila DSM 15071</name>
    <dbReference type="NCBI Taxonomy" id="1123397"/>
    <lineage>
        <taxon>Bacteria</taxon>
        <taxon>Pseudomonadati</taxon>
        <taxon>Pseudomonadota</taxon>
        <taxon>Gammaproteobacteria</taxon>
        <taxon>Thiohalospirales</taxon>
        <taxon>Thiohalospiraceae</taxon>
        <taxon>Thiohalospira</taxon>
    </lineage>
</organism>
<feature type="transmembrane region" description="Helical" evidence="1">
    <location>
        <begin position="6"/>
        <end position="26"/>
    </location>
</feature>
<proteinExistence type="predicted"/>
<dbReference type="Proteomes" id="UP000198611">
    <property type="component" value="Unassembled WGS sequence"/>
</dbReference>
<dbReference type="PANTHER" id="PTHR36434:SF1">
    <property type="entry name" value="MEMBRANE PROTEASE YUGP-RELATED"/>
    <property type="match status" value="1"/>
</dbReference>
<dbReference type="AlphaFoldDB" id="A0A1I1V2J0"/>
<protein>
    <recommendedName>
        <fullName evidence="4">Zinc metallopeptidase</fullName>
    </recommendedName>
</protein>
<evidence type="ECO:0000313" key="2">
    <source>
        <dbReference type="EMBL" id="SFD77257.1"/>
    </source>
</evidence>
<keyword evidence="1" id="KW-0472">Membrane</keyword>
<dbReference type="EMBL" id="FOMJ01000008">
    <property type="protein sequence ID" value="SFD77257.1"/>
    <property type="molecule type" value="Genomic_DNA"/>
</dbReference>
<keyword evidence="1" id="KW-1133">Transmembrane helix</keyword>
<dbReference type="PANTHER" id="PTHR36434">
    <property type="entry name" value="MEMBRANE PROTEASE YUGP-RELATED"/>
    <property type="match status" value="1"/>
</dbReference>
<dbReference type="RefSeq" id="WP_093428909.1">
    <property type="nucleotide sequence ID" value="NZ_FOMJ01000008.1"/>
</dbReference>
<dbReference type="InterPro" id="IPR007395">
    <property type="entry name" value="Zn_peptidase_2"/>
</dbReference>
<evidence type="ECO:0000313" key="3">
    <source>
        <dbReference type="Proteomes" id="UP000198611"/>
    </source>
</evidence>
<feature type="transmembrane region" description="Helical" evidence="1">
    <location>
        <begin position="144"/>
        <end position="166"/>
    </location>
</feature>
<dbReference type="OrthoDB" id="9805386at2"/>
<name>A0A1I1V2J0_9GAMM</name>